<evidence type="ECO:0000313" key="3">
    <source>
        <dbReference type="EMBL" id="KAJ7033655.1"/>
    </source>
</evidence>
<feature type="region of interest" description="Disordered" evidence="1">
    <location>
        <begin position="267"/>
        <end position="308"/>
    </location>
</feature>
<keyword evidence="4" id="KW-1185">Reference proteome</keyword>
<name>A0AAD6SVV5_9AGAR</name>
<dbReference type="EMBL" id="JARJCM010000063">
    <property type="protein sequence ID" value="KAJ7033655.1"/>
    <property type="molecule type" value="Genomic_DNA"/>
</dbReference>
<dbReference type="AlphaFoldDB" id="A0AAD6SVV5"/>
<dbReference type="GO" id="GO:0000822">
    <property type="term" value="F:inositol hexakisphosphate binding"/>
    <property type="evidence" value="ECO:0007669"/>
    <property type="project" value="TreeGrafter"/>
</dbReference>
<organism evidence="3 4">
    <name type="scientific">Mycena alexandri</name>
    <dbReference type="NCBI Taxonomy" id="1745969"/>
    <lineage>
        <taxon>Eukaryota</taxon>
        <taxon>Fungi</taxon>
        <taxon>Dikarya</taxon>
        <taxon>Basidiomycota</taxon>
        <taxon>Agaricomycotina</taxon>
        <taxon>Agaricomycetes</taxon>
        <taxon>Agaricomycetidae</taxon>
        <taxon>Agaricales</taxon>
        <taxon>Marasmiineae</taxon>
        <taxon>Mycenaceae</taxon>
        <taxon>Mycena</taxon>
    </lineage>
</organism>
<evidence type="ECO:0000313" key="4">
    <source>
        <dbReference type="Proteomes" id="UP001218188"/>
    </source>
</evidence>
<evidence type="ECO:0000259" key="2">
    <source>
        <dbReference type="PROSITE" id="PS51382"/>
    </source>
</evidence>
<feature type="compositionally biased region" description="Polar residues" evidence="1">
    <location>
        <begin position="288"/>
        <end position="298"/>
    </location>
</feature>
<feature type="compositionally biased region" description="Polar residues" evidence="1">
    <location>
        <begin position="38"/>
        <end position="50"/>
    </location>
</feature>
<evidence type="ECO:0000256" key="1">
    <source>
        <dbReference type="SAM" id="MobiDB-lite"/>
    </source>
</evidence>
<dbReference type="PANTHER" id="PTHR10783">
    <property type="entry name" value="XENOTROPIC AND POLYTROPIC RETROVIRUS RECEPTOR 1-RELATED"/>
    <property type="match status" value="1"/>
</dbReference>
<dbReference type="GO" id="GO:0016036">
    <property type="term" value="P:cellular response to phosphate starvation"/>
    <property type="evidence" value="ECO:0007669"/>
    <property type="project" value="TreeGrafter"/>
</dbReference>
<feature type="domain" description="SPX" evidence="2">
    <location>
        <begin position="1"/>
        <end position="326"/>
    </location>
</feature>
<feature type="compositionally biased region" description="Polar residues" evidence="1">
    <location>
        <begin position="71"/>
        <end position="96"/>
    </location>
</feature>
<feature type="region of interest" description="Disordered" evidence="1">
    <location>
        <begin position="36"/>
        <end position="152"/>
    </location>
</feature>
<gene>
    <name evidence="3" type="ORF">C8F04DRAFT_612764</name>
</gene>
<dbReference type="GO" id="GO:0006817">
    <property type="term" value="P:phosphate ion transport"/>
    <property type="evidence" value="ECO:0007669"/>
    <property type="project" value="TreeGrafter"/>
</dbReference>
<proteinExistence type="predicted"/>
<dbReference type="GO" id="GO:0005886">
    <property type="term" value="C:plasma membrane"/>
    <property type="evidence" value="ECO:0007669"/>
    <property type="project" value="TreeGrafter"/>
</dbReference>
<feature type="compositionally biased region" description="Polar residues" evidence="1">
    <location>
        <begin position="122"/>
        <end position="132"/>
    </location>
</feature>
<dbReference type="Proteomes" id="UP001218188">
    <property type="component" value="Unassembled WGS sequence"/>
</dbReference>
<protein>
    <submittedName>
        <fullName evidence="3">SPX domain-containing protein</fullName>
    </submittedName>
</protein>
<dbReference type="InterPro" id="IPR004331">
    <property type="entry name" value="SPX_dom"/>
</dbReference>
<comment type="caution">
    <text evidence="3">The sequence shown here is derived from an EMBL/GenBank/DDBJ whole genome shotgun (WGS) entry which is preliminary data.</text>
</comment>
<dbReference type="GO" id="GO:0005794">
    <property type="term" value="C:Golgi apparatus"/>
    <property type="evidence" value="ECO:0007669"/>
    <property type="project" value="TreeGrafter"/>
</dbReference>
<sequence>MKFARYLEDTQTPEWKKAYVDYRLLKKRITAIRRANETQDTLESPTSTRNADPGLTSEASVGPSIPAPNASHATISTASMKNPSSHDLINSQTNLSAPVFPSPSIGNDDPHRREPLYRAQTLPASVHSSSKSNRGRAPSFSRMFSSNGSKTKMSARRFTVGPKPHPYSELPLRELMPLLSPVELAFFSTLDAELEKIEAFYLAREKEMKVHTKLLEQQLDELQEHRKLFEASHAHASGAWTSAMNTAALVKLKAKVLHDQEAVESAASAAKDKGKATAKKASGKLSESAVSSTTNLANHSPPPHLAPDEFHEAKHALKKAVAEHYR</sequence>
<reference evidence="3" key="1">
    <citation type="submission" date="2023-03" db="EMBL/GenBank/DDBJ databases">
        <title>Massive genome expansion in bonnet fungi (Mycena s.s.) driven by repeated elements and novel gene families across ecological guilds.</title>
        <authorList>
            <consortium name="Lawrence Berkeley National Laboratory"/>
            <person name="Harder C.B."/>
            <person name="Miyauchi S."/>
            <person name="Viragh M."/>
            <person name="Kuo A."/>
            <person name="Thoen E."/>
            <person name="Andreopoulos B."/>
            <person name="Lu D."/>
            <person name="Skrede I."/>
            <person name="Drula E."/>
            <person name="Henrissat B."/>
            <person name="Morin E."/>
            <person name="Kohler A."/>
            <person name="Barry K."/>
            <person name="LaButti K."/>
            <person name="Morin E."/>
            <person name="Salamov A."/>
            <person name="Lipzen A."/>
            <person name="Mereny Z."/>
            <person name="Hegedus B."/>
            <person name="Baldrian P."/>
            <person name="Stursova M."/>
            <person name="Weitz H."/>
            <person name="Taylor A."/>
            <person name="Grigoriev I.V."/>
            <person name="Nagy L.G."/>
            <person name="Martin F."/>
            <person name="Kauserud H."/>
        </authorList>
    </citation>
    <scope>NUCLEOTIDE SEQUENCE</scope>
    <source>
        <strain evidence="3">CBHHK200</strain>
    </source>
</reference>
<dbReference type="PANTHER" id="PTHR10783:SF103">
    <property type="entry name" value="SOLUTE CARRIER FAMILY 53 MEMBER 1"/>
    <property type="match status" value="1"/>
</dbReference>
<accession>A0AAD6SVV5</accession>
<feature type="compositionally biased region" description="Polar residues" evidence="1">
    <location>
        <begin position="142"/>
        <end position="152"/>
    </location>
</feature>
<dbReference type="Pfam" id="PF03105">
    <property type="entry name" value="SPX"/>
    <property type="match status" value="1"/>
</dbReference>
<dbReference type="PROSITE" id="PS51382">
    <property type="entry name" value="SPX"/>
    <property type="match status" value="1"/>
</dbReference>